<dbReference type="InterPro" id="IPR029058">
    <property type="entry name" value="AB_hydrolase_fold"/>
</dbReference>
<dbReference type="GO" id="GO:0016788">
    <property type="term" value="F:hydrolase activity, acting on ester bonds"/>
    <property type="evidence" value="ECO:0007669"/>
    <property type="project" value="UniProtKB-ARBA"/>
</dbReference>
<keyword evidence="1" id="KW-0378">Hydrolase</keyword>
<feature type="non-terminal residue" evidence="3">
    <location>
        <position position="240"/>
    </location>
</feature>
<dbReference type="SUPFAM" id="SSF53474">
    <property type="entry name" value="alpha/beta-Hydrolases"/>
    <property type="match status" value="1"/>
</dbReference>
<evidence type="ECO:0000313" key="3">
    <source>
        <dbReference type="EMBL" id="SVC90065.1"/>
    </source>
</evidence>
<proteinExistence type="predicted"/>
<evidence type="ECO:0000259" key="2">
    <source>
        <dbReference type="Pfam" id="PF01738"/>
    </source>
</evidence>
<dbReference type="InterPro" id="IPR050261">
    <property type="entry name" value="FrsA_esterase"/>
</dbReference>
<dbReference type="Gene3D" id="3.40.50.1820">
    <property type="entry name" value="alpha/beta hydrolase"/>
    <property type="match status" value="1"/>
</dbReference>
<dbReference type="PANTHER" id="PTHR22946">
    <property type="entry name" value="DIENELACTONE HYDROLASE DOMAIN-CONTAINING PROTEIN-RELATED"/>
    <property type="match status" value="1"/>
</dbReference>
<dbReference type="InterPro" id="IPR002925">
    <property type="entry name" value="Dienelactn_hydro"/>
</dbReference>
<dbReference type="AlphaFoldDB" id="A0A382QYX1"/>
<dbReference type="EMBL" id="UINC01117562">
    <property type="protein sequence ID" value="SVC90065.1"/>
    <property type="molecule type" value="Genomic_DNA"/>
</dbReference>
<organism evidence="3">
    <name type="scientific">marine metagenome</name>
    <dbReference type="NCBI Taxonomy" id="408172"/>
    <lineage>
        <taxon>unclassified sequences</taxon>
        <taxon>metagenomes</taxon>
        <taxon>ecological metagenomes</taxon>
    </lineage>
</organism>
<dbReference type="PANTHER" id="PTHR22946:SF9">
    <property type="entry name" value="POLYKETIDE TRANSFERASE AF380"/>
    <property type="match status" value="1"/>
</dbReference>
<reference evidence="3" key="1">
    <citation type="submission" date="2018-05" db="EMBL/GenBank/DDBJ databases">
        <authorList>
            <person name="Lanie J.A."/>
            <person name="Ng W.-L."/>
            <person name="Kazmierczak K.M."/>
            <person name="Andrzejewski T.M."/>
            <person name="Davidsen T.M."/>
            <person name="Wayne K.J."/>
            <person name="Tettelin H."/>
            <person name="Glass J.I."/>
            <person name="Rusch D."/>
            <person name="Podicherti R."/>
            <person name="Tsui H.-C.T."/>
            <person name="Winkler M.E."/>
        </authorList>
    </citation>
    <scope>NUCLEOTIDE SEQUENCE</scope>
</reference>
<accession>A0A382QYX1</accession>
<evidence type="ECO:0000256" key="1">
    <source>
        <dbReference type="ARBA" id="ARBA00022801"/>
    </source>
</evidence>
<dbReference type="Pfam" id="PF01738">
    <property type="entry name" value="DLH"/>
    <property type="match status" value="1"/>
</dbReference>
<protein>
    <recommendedName>
        <fullName evidence="2">Dienelactone hydrolase domain-containing protein</fullName>
    </recommendedName>
</protein>
<name>A0A382QYX1_9ZZZZ</name>
<feature type="domain" description="Dienelactone hydrolase" evidence="2">
    <location>
        <begin position="66"/>
        <end position="237"/>
    </location>
</feature>
<sequence length="240" mass="26560">MKKLLGILVLGLLWCNTVFSVDSLSDGKKGTIKFESIPVVTLNQFLKGETKGDSVKISGKLKFPSKKWTGRRPAVVILHGGGGRSTNEEVWARGFRKIGIATFVLDSNSARGCRKQEKKVIICKNGYLHQGLGHIPDAYRALDLLSTHPLIDPNRIALMGFSIGGKAALYASVKRFQKMWGTPGLEFAAYVPFYPGCKTAFENDEIISDSPIRIFFGELDDFVSAELCQEYVNRLRKTGK</sequence>
<gene>
    <name evidence="3" type="ORF">METZ01_LOCUS342919</name>
</gene>